<evidence type="ECO:0000313" key="10">
    <source>
        <dbReference type="Proteomes" id="UP001242480"/>
    </source>
</evidence>
<dbReference type="PRINTS" id="PR00420">
    <property type="entry name" value="RNGMNOXGNASE"/>
</dbReference>
<evidence type="ECO:0000256" key="7">
    <source>
        <dbReference type="ARBA" id="ARBA00023033"/>
    </source>
</evidence>
<dbReference type="NCBIfam" id="TIGR01988">
    <property type="entry name" value="Ubi-OHases"/>
    <property type="match status" value="1"/>
</dbReference>
<dbReference type="GO" id="GO:0016491">
    <property type="term" value="F:oxidoreductase activity"/>
    <property type="evidence" value="ECO:0007669"/>
    <property type="project" value="UniProtKB-KW"/>
</dbReference>
<feature type="domain" description="FAD-binding" evidence="8">
    <location>
        <begin position="7"/>
        <end position="338"/>
    </location>
</feature>
<dbReference type="RefSeq" id="WP_307270490.1">
    <property type="nucleotide sequence ID" value="NZ_JAUSVX010000002.1"/>
</dbReference>
<evidence type="ECO:0000256" key="6">
    <source>
        <dbReference type="ARBA" id="ARBA00023002"/>
    </source>
</evidence>
<organism evidence="9 10">
    <name type="scientific">Labrys wisconsinensis</name>
    <dbReference type="NCBI Taxonomy" id="425677"/>
    <lineage>
        <taxon>Bacteria</taxon>
        <taxon>Pseudomonadati</taxon>
        <taxon>Pseudomonadota</taxon>
        <taxon>Alphaproteobacteria</taxon>
        <taxon>Hyphomicrobiales</taxon>
        <taxon>Xanthobacteraceae</taxon>
        <taxon>Labrys</taxon>
    </lineage>
</organism>
<dbReference type="EC" id="1.14.13.-" evidence="9"/>
<evidence type="ECO:0000313" key="9">
    <source>
        <dbReference type="EMBL" id="MDQ0468799.1"/>
    </source>
</evidence>
<comment type="cofactor">
    <cofactor evidence="1">
        <name>FAD</name>
        <dbReference type="ChEBI" id="CHEBI:57692"/>
    </cofactor>
</comment>
<keyword evidence="7" id="KW-0503">Monooxygenase</keyword>
<dbReference type="InterPro" id="IPR010971">
    <property type="entry name" value="UbiH/COQ6"/>
</dbReference>
<evidence type="ECO:0000256" key="5">
    <source>
        <dbReference type="ARBA" id="ARBA00022827"/>
    </source>
</evidence>
<comment type="caution">
    <text evidence="9">The sequence shown here is derived from an EMBL/GenBank/DDBJ whole genome shotgun (WGS) entry which is preliminary data.</text>
</comment>
<dbReference type="NCBIfam" id="NF005691">
    <property type="entry name" value="PRK07494.1"/>
    <property type="match status" value="1"/>
</dbReference>
<keyword evidence="4" id="KW-0285">Flavoprotein</keyword>
<name>A0ABU0J3I0_9HYPH</name>
<protein>
    <submittedName>
        <fullName evidence="9">2-octaprenyl-6-methoxyphenol hydroxylase</fullName>
        <ecNumber evidence="9">1.14.13.-</ecNumber>
    </submittedName>
</protein>
<gene>
    <name evidence="9" type="ORF">QO011_001799</name>
</gene>
<dbReference type="InterPro" id="IPR002938">
    <property type="entry name" value="FAD-bd"/>
</dbReference>
<accession>A0ABU0J3I0</accession>
<dbReference type="Proteomes" id="UP001242480">
    <property type="component" value="Unassembled WGS sequence"/>
</dbReference>
<dbReference type="PANTHER" id="PTHR43876:SF7">
    <property type="entry name" value="UBIQUINONE BIOSYNTHESIS MONOOXYGENASE COQ6, MITOCHONDRIAL"/>
    <property type="match status" value="1"/>
</dbReference>
<evidence type="ECO:0000256" key="4">
    <source>
        <dbReference type="ARBA" id="ARBA00022630"/>
    </source>
</evidence>
<dbReference type="SUPFAM" id="SSF51905">
    <property type="entry name" value="FAD/NAD(P)-binding domain"/>
    <property type="match status" value="1"/>
</dbReference>
<dbReference type="Pfam" id="PF01494">
    <property type="entry name" value="FAD_binding_3"/>
    <property type="match status" value="1"/>
</dbReference>
<dbReference type="InterPro" id="IPR036188">
    <property type="entry name" value="FAD/NAD-bd_sf"/>
</dbReference>
<reference evidence="9 10" key="1">
    <citation type="submission" date="2023-07" db="EMBL/GenBank/DDBJ databases">
        <title>Genomic Encyclopedia of Type Strains, Phase IV (KMG-IV): sequencing the most valuable type-strain genomes for metagenomic binning, comparative biology and taxonomic classification.</title>
        <authorList>
            <person name="Goeker M."/>
        </authorList>
    </citation>
    <scope>NUCLEOTIDE SEQUENCE [LARGE SCALE GENOMIC DNA]</scope>
    <source>
        <strain evidence="9 10">DSM 19619</strain>
    </source>
</reference>
<comment type="pathway">
    <text evidence="2">Cofactor biosynthesis; ubiquinone biosynthesis.</text>
</comment>
<sequence length="389" mass="40290">MADTSTTAILIVGAGPAGLATALTLAARGTAATLVGPAGDPGDTRTTALLDGSVSALRQAGAWEAASTHAAPLRVMAIVDATSRLMRAPPVSFAAAEIGLDAFGWNIANADLVAALEATAAAEPRIARARQRVVSVAIDASAVHLRLEDGSVLSGALAVAADGRRSPLREAAGIAVAQWRYPQAALALNVEHTRRHRDVSTEFHTETGPFTLVPLPGDRSSLVWVMASAEAERRAALTDAALAEEIERQSHSLLGKIRIAGRRSVWPMAGLAATRLAGERVALVGEAAHVFPPIGAQGFNLTMRDIVALADAAAHAPDPGATEVLDAYAAARRLDVAARTATVDLLNRSLLSGFLPLQGARGLGLHLLDRVGPLRRLAMRQGLATRLGS</sequence>
<evidence type="ECO:0000259" key="8">
    <source>
        <dbReference type="Pfam" id="PF01494"/>
    </source>
</evidence>
<dbReference type="InterPro" id="IPR051205">
    <property type="entry name" value="UbiH/COQ6_monooxygenase"/>
</dbReference>
<evidence type="ECO:0000256" key="2">
    <source>
        <dbReference type="ARBA" id="ARBA00004749"/>
    </source>
</evidence>
<keyword evidence="10" id="KW-1185">Reference proteome</keyword>
<keyword evidence="5" id="KW-0274">FAD</keyword>
<dbReference type="PANTHER" id="PTHR43876">
    <property type="entry name" value="UBIQUINONE BIOSYNTHESIS MONOOXYGENASE COQ6, MITOCHONDRIAL"/>
    <property type="match status" value="1"/>
</dbReference>
<evidence type="ECO:0000256" key="1">
    <source>
        <dbReference type="ARBA" id="ARBA00001974"/>
    </source>
</evidence>
<dbReference type="EMBL" id="JAUSVX010000002">
    <property type="protein sequence ID" value="MDQ0468799.1"/>
    <property type="molecule type" value="Genomic_DNA"/>
</dbReference>
<keyword evidence="6 9" id="KW-0560">Oxidoreductase</keyword>
<comment type="similarity">
    <text evidence="3">Belongs to the UbiH/COQ6 family.</text>
</comment>
<proteinExistence type="inferred from homology"/>
<evidence type="ECO:0000256" key="3">
    <source>
        <dbReference type="ARBA" id="ARBA00005349"/>
    </source>
</evidence>
<dbReference type="Gene3D" id="3.50.50.60">
    <property type="entry name" value="FAD/NAD(P)-binding domain"/>
    <property type="match status" value="2"/>
</dbReference>